<dbReference type="GO" id="GO:0008168">
    <property type="term" value="F:methyltransferase activity"/>
    <property type="evidence" value="ECO:0007669"/>
    <property type="project" value="UniProtKB-KW"/>
</dbReference>
<dbReference type="RefSeq" id="WP_275116412.1">
    <property type="nucleotide sequence ID" value="NZ_JAOTPO010000001.1"/>
</dbReference>
<keyword evidence="2 6" id="KW-0489">Methyltransferase</keyword>
<dbReference type="Pfam" id="PF02086">
    <property type="entry name" value="MethyltransfD12"/>
    <property type="match status" value="2"/>
</dbReference>
<evidence type="ECO:0000313" key="6">
    <source>
        <dbReference type="EMBL" id="MDE5411775.1"/>
    </source>
</evidence>
<evidence type="ECO:0000256" key="2">
    <source>
        <dbReference type="ARBA" id="ARBA00022603"/>
    </source>
</evidence>
<name>A0ABT5V8K9_9BACI</name>
<dbReference type="PROSITE" id="PS00092">
    <property type="entry name" value="N6_MTASE"/>
    <property type="match status" value="1"/>
</dbReference>
<reference evidence="6" key="1">
    <citation type="submission" date="2024-05" db="EMBL/GenBank/DDBJ databases">
        <title>Alkalihalobacillus sp. strain MEB203 novel alkaliphilic bacterium from Lonar Lake, India.</title>
        <authorList>
            <person name="Joshi A."/>
            <person name="Thite S."/>
            <person name="Mengade P."/>
        </authorList>
    </citation>
    <scope>NUCLEOTIDE SEQUENCE</scope>
    <source>
        <strain evidence="6">MEB 203</strain>
    </source>
</reference>
<accession>A0ABT5V8K9</accession>
<proteinExistence type="predicted"/>
<keyword evidence="7" id="KW-1185">Reference proteome</keyword>
<gene>
    <name evidence="6" type="ORF">N7Z68_00080</name>
</gene>
<dbReference type="Gene3D" id="3.40.50.150">
    <property type="entry name" value="Vaccinia Virus protein VP39"/>
    <property type="match status" value="2"/>
</dbReference>
<keyword evidence="3" id="KW-0808">Transferase</keyword>
<comment type="catalytic activity">
    <reaction evidence="5">
        <text>a 2'-deoxyadenosine in DNA + S-adenosyl-L-methionine = an N(6)-methyl-2'-deoxyadenosine in DNA + S-adenosyl-L-homocysteine + H(+)</text>
        <dbReference type="Rhea" id="RHEA:15197"/>
        <dbReference type="Rhea" id="RHEA-COMP:12418"/>
        <dbReference type="Rhea" id="RHEA-COMP:12419"/>
        <dbReference type="ChEBI" id="CHEBI:15378"/>
        <dbReference type="ChEBI" id="CHEBI:57856"/>
        <dbReference type="ChEBI" id="CHEBI:59789"/>
        <dbReference type="ChEBI" id="CHEBI:90615"/>
        <dbReference type="ChEBI" id="CHEBI:90616"/>
        <dbReference type="EC" id="2.1.1.72"/>
    </reaction>
</comment>
<sequence>MVKPFVKWPGGKTGELEIIHQFLPTSMNNYIEPFLGGGACFLSIPKEKYHQAYVNDFSGELIALYTLIRERNELFNRYLHDIWDVWSFFGMLSNDYYETLRSYYGRYKSDEIEKEQLKELIDEFIEIKRNEVAIGVQNSLDINFERLIKELKKSILSKFTNTKNNEIKKGDLPEEDYRKNFESSIRASVYTYYRYLYNERVKYNLDQEMHIALFFYLREFCYSSMFRYNKSGGFNVPYGGASYNSKAFNHKIDYLWSTDLQNILRHTNIYNADFQEFLQEIPNHEEDFIFLDPPYDSDFSTYANHSFVSKDQERLANYLINHCNCRFMLIIKNTDFIYNLYNQPGINIIGFDKEYSVSFMDRNDRKVEHILITNYKR</sequence>
<evidence type="ECO:0000256" key="1">
    <source>
        <dbReference type="ARBA" id="ARBA00011900"/>
    </source>
</evidence>
<dbReference type="SUPFAM" id="SSF53335">
    <property type="entry name" value="S-adenosyl-L-methionine-dependent methyltransferases"/>
    <property type="match status" value="1"/>
</dbReference>
<comment type="caution">
    <text evidence="6">The sequence shown here is derived from an EMBL/GenBank/DDBJ whole genome shotgun (WGS) entry which is preliminary data.</text>
</comment>
<dbReference type="PANTHER" id="PTHR30481">
    <property type="entry name" value="DNA ADENINE METHYLASE"/>
    <property type="match status" value="1"/>
</dbReference>
<organism evidence="6 7">
    <name type="scientific">Alkalihalobacterium chitinilyticum</name>
    <dbReference type="NCBI Taxonomy" id="2980103"/>
    <lineage>
        <taxon>Bacteria</taxon>
        <taxon>Bacillati</taxon>
        <taxon>Bacillota</taxon>
        <taxon>Bacilli</taxon>
        <taxon>Bacillales</taxon>
        <taxon>Bacillaceae</taxon>
        <taxon>Alkalihalobacterium</taxon>
    </lineage>
</organism>
<dbReference type="InterPro" id="IPR012327">
    <property type="entry name" value="MeTrfase_D12"/>
</dbReference>
<dbReference type="Proteomes" id="UP001148125">
    <property type="component" value="Unassembled WGS sequence"/>
</dbReference>
<dbReference type="EC" id="2.1.1.72" evidence="1"/>
<dbReference type="PANTHER" id="PTHR30481:SF3">
    <property type="entry name" value="DNA ADENINE METHYLASE"/>
    <property type="match status" value="1"/>
</dbReference>
<evidence type="ECO:0000313" key="7">
    <source>
        <dbReference type="Proteomes" id="UP001148125"/>
    </source>
</evidence>
<protein>
    <recommendedName>
        <fullName evidence="1">site-specific DNA-methyltransferase (adenine-specific)</fullName>
        <ecNumber evidence="1">2.1.1.72</ecNumber>
    </recommendedName>
</protein>
<dbReference type="GO" id="GO:0032259">
    <property type="term" value="P:methylation"/>
    <property type="evidence" value="ECO:0007669"/>
    <property type="project" value="UniProtKB-KW"/>
</dbReference>
<evidence type="ECO:0000256" key="3">
    <source>
        <dbReference type="ARBA" id="ARBA00022679"/>
    </source>
</evidence>
<evidence type="ECO:0000256" key="4">
    <source>
        <dbReference type="ARBA" id="ARBA00022691"/>
    </source>
</evidence>
<dbReference type="InterPro" id="IPR029063">
    <property type="entry name" value="SAM-dependent_MTases_sf"/>
</dbReference>
<dbReference type="InterPro" id="IPR002052">
    <property type="entry name" value="DNA_methylase_N6_adenine_CS"/>
</dbReference>
<keyword evidence="4" id="KW-0949">S-adenosyl-L-methionine</keyword>
<evidence type="ECO:0000256" key="5">
    <source>
        <dbReference type="ARBA" id="ARBA00047942"/>
    </source>
</evidence>
<dbReference type="EMBL" id="JAOTPO010000001">
    <property type="protein sequence ID" value="MDE5411775.1"/>
    <property type="molecule type" value="Genomic_DNA"/>
</dbReference>
<dbReference type="PRINTS" id="PR00505">
    <property type="entry name" value="D12N6MTFRASE"/>
</dbReference>